<feature type="region of interest" description="Disordered" evidence="1">
    <location>
        <begin position="1"/>
        <end position="84"/>
    </location>
</feature>
<dbReference type="EMBL" id="CAMGZC010000703">
    <property type="protein sequence ID" value="CAI0649470.1"/>
    <property type="molecule type" value="Genomic_DNA"/>
</dbReference>
<comment type="caution">
    <text evidence="2">The sequence shown here is derived from an EMBL/GenBank/DDBJ whole genome shotgun (WGS) entry which is preliminary data.</text>
</comment>
<dbReference type="AlphaFoldDB" id="A0A9W4WHV1"/>
<keyword evidence="3" id="KW-1185">Reference proteome</keyword>
<organism evidence="2 3">
    <name type="scientific">Colletotrichum noveboracense</name>
    <dbReference type="NCBI Taxonomy" id="2664923"/>
    <lineage>
        <taxon>Eukaryota</taxon>
        <taxon>Fungi</taxon>
        <taxon>Dikarya</taxon>
        <taxon>Ascomycota</taxon>
        <taxon>Pezizomycotina</taxon>
        <taxon>Sordariomycetes</taxon>
        <taxon>Hypocreomycetidae</taxon>
        <taxon>Glomerellales</taxon>
        <taxon>Glomerellaceae</taxon>
        <taxon>Colletotrichum</taxon>
        <taxon>Colletotrichum gloeosporioides species complex</taxon>
    </lineage>
</organism>
<sequence>MSSQPSMANVAPQKGVPHADAHDPSSPAAEAARVIERTNSWKPSFERRQSWNKEDQKRELHMSHIEDVKTGPGITERRREGCHDQDRLTTQSIKLGMLGKGKKAFKIA</sequence>
<evidence type="ECO:0000313" key="2">
    <source>
        <dbReference type="EMBL" id="CAI0649470.1"/>
    </source>
</evidence>
<reference evidence="2" key="1">
    <citation type="submission" date="2022-08" db="EMBL/GenBank/DDBJ databases">
        <authorList>
            <person name="Giroux E."/>
            <person name="Giroux E."/>
        </authorList>
    </citation>
    <scope>NUCLEOTIDE SEQUENCE</scope>
    <source>
        <strain evidence="2">H1091258</strain>
    </source>
</reference>
<name>A0A9W4WHV1_9PEZI</name>
<dbReference type="Proteomes" id="UP001152533">
    <property type="component" value="Unassembled WGS sequence"/>
</dbReference>
<proteinExistence type="predicted"/>
<protein>
    <submittedName>
        <fullName evidence="2">Uncharacterized protein</fullName>
    </submittedName>
</protein>
<accession>A0A9W4WHV1</accession>
<gene>
    <name evidence="2" type="ORF">CGXH109_LOCUS86109</name>
</gene>
<evidence type="ECO:0000313" key="3">
    <source>
        <dbReference type="Proteomes" id="UP001152533"/>
    </source>
</evidence>
<feature type="compositionally biased region" description="Basic and acidic residues" evidence="1">
    <location>
        <begin position="44"/>
        <end position="84"/>
    </location>
</feature>
<evidence type="ECO:0000256" key="1">
    <source>
        <dbReference type="SAM" id="MobiDB-lite"/>
    </source>
</evidence>